<dbReference type="PANTHER" id="PTHR43791:SF101">
    <property type="entry name" value="HIGH-AFFINITY NICOTINIC ACID TRANSPORTER"/>
    <property type="match status" value="1"/>
</dbReference>
<evidence type="ECO:0000256" key="5">
    <source>
        <dbReference type="ARBA" id="ARBA00023136"/>
    </source>
</evidence>
<protein>
    <recommendedName>
        <fullName evidence="9">Major facilitator superfamily (MFS) profile domain-containing protein</fullName>
    </recommendedName>
</protein>
<dbReference type="SUPFAM" id="SSF103473">
    <property type="entry name" value="MFS general substrate transporter"/>
    <property type="match status" value="1"/>
</dbReference>
<evidence type="ECO:0008006" key="9">
    <source>
        <dbReference type="Google" id="ProtNLM"/>
    </source>
</evidence>
<feature type="transmembrane region" description="Helical" evidence="6">
    <location>
        <begin position="6"/>
        <end position="22"/>
    </location>
</feature>
<comment type="caution">
    <text evidence="7">The sequence shown here is derived from an EMBL/GenBank/DDBJ whole genome shotgun (WGS) entry which is preliminary data.</text>
</comment>
<evidence type="ECO:0000256" key="2">
    <source>
        <dbReference type="ARBA" id="ARBA00022448"/>
    </source>
</evidence>
<dbReference type="GO" id="GO:0022857">
    <property type="term" value="F:transmembrane transporter activity"/>
    <property type="evidence" value="ECO:0007669"/>
    <property type="project" value="TreeGrafter"/>
</dbReference>
<name>A0A066VC68_TILAU</name>
<evidence type="ECO:0000313" key="8">
    <source>
        <dbReference type="Proteomes" id="UP000027361"/>
    </source>
</evidence>
<feature type="non-terminal residue" evidence="7">
    <location>
        <position position="1"/>
    </location>
</feature>
<organism evidence="7 8">
    <name type="scientific">Tilletiaria anomala (strain ATCC 24038 / CBS 436.72 / UBC 951)</name>
    <dbReference type="NCBI Taxonomy" id="1037660"/>
    <lineage>
        <taxon>Eukaryota</taxon>
        <taxon>Fungi</taxon>
        <taxon>Dikarya</taxon>
        <taxon>Basidiomycota</taxon>
        <taxon>Ustilaginomycotina</taxon>
        <taxon>Exobasidiomycetes</taxon>
        <taxon>Georgefischeriales</taxon>
        <taxon>Tilletiariaceae</taxon>
        <taxon>Tilletiaria</taxon>
    </lineage>
</organism>
<evidence type="ECO:0000256" key="3">
    <source>
        <dbReference type="ARBA" id="ARBA00022692"/>
    </source>
</evidence>
<dbReference type="InParanoid" id="A0A066VC68"/>
<dbReference type="HOGENOM" id="CLU_1860102_0_0_1"/>
<proteinExistence type="predicted"/>
<keyword evidence="8" id="KW-1185">Reference proteome</keyword>
<evidence type="ECO:0000256" key="6">
    <source>
        <dbReference type="SAM" id="Phobius"/>
    </source>
</evidence>
<dbReference type="OrthoDB" id="2985014at2759"/>
<keyword evidence="2" id="KW-0813">Transport</keyword>
<dbReference type="PANTHER" id="PTHR43791">
    <property type="entry name" value="PERMEASE-RELATED"/>
    <property type="match status" value="1"/>
</dbReference>
<dbReference type="RefSeq" id="XP_013239979.1">
    <property type="nucleotide sequence ID" value="XM_013384525.1"/>
</dbReference>
<gene>
    <name evidence="7" type="ORF">K437DRAFT_229870</name>
</gene>
<dbReference type="GO" id="GO:0016020">
    <property type="term" value="C:membrane"/>
    <property type="evidence" value="ECO:0007669"/>
    <property type="project" value="UniProtKB-SubCell"/>
</dbReference>
<keyword evidence="5 6" id="KW-0472">Membrane</keyword>
<dbReference type="GeneID" id="25262718"/>
<dbReference type="Proteomes" id="UP000027361">
    <property type="component" value="Unassembled WGS sequence"/>
</dbReference>
<evidence type="ECO:0000256" key="1">
    <source>
        <dbReference type="ARBA" id="ARBA00004141"/>
    </source>
</evidence>
<sequence>LLRKLHLYIGLPIGILFLLRFPDRSSLSNAISANLPTDLNVPRNGANAGDQRNHRVVRHFRDPQLAPLPKTGHHRLSSHRLSLATLVTSFISSYAGLIATRVLIGAAKSGFVPILAIYLADFYRSVSCASAEDIWMHT</sequence>
<evidence type="ECO:0000256" key="4">
    <source>
        <dbReference type="ARBA" id="ARBA00022989"/>
    </source>
</evidence>
<evidence type="ECO:0000313" key="7">
    <source>
        <dbReference type="EMBL" id="KDN36200.1"/>
    </source>
</evidence>
<keyword evidence="4 6" id="KW-1133">Transmembrane helix</keyword>
<keyword evidence="3 6" id="KW-0812">Transmembrane</keyword>
<dbReference type="InterPro" id="IPR036259">
    <property type="entry name" value="MFS_trans_sf"/>
</dbReference>
<dbReference type="AlphaFoldDB" id="A0A066VC68"/>
<dbReference type="STRING" id="1037660.A0A066VC68"/>
<reference evidence="7 8" key="1">
    <citation type="submission" date="2014-05" db="EMBL/GenBank/DDBJ databases">
        <title>Draft genome sequence of a rare smut relative, Tilletiaria anomala UBC 951.</title>
        <authorList>
            <consortium name="DOE Joint Genome Institute"/>
            <person name="Toome M."/>
            <person name="Kuo A."/>
            <person name="Henrissat B."/>
            <person name="Lipzen A."/>
            <person name="Tritt A."/>
            <person name="Yoshinaga Y."/>
            <person name="Zane M."/>
            <person name="Barry K."/>
            <person name="Grigoriev I.V."/>
            <person name="Spatafora J.W."/>
            <person name="Aimea M.C."/>
        </authorList>
    </citation>
    <scope>NUCLEOTIDE SEQUENCE [LARGE SCALE GENOMIC DNA]</scope>
    <source>
        <strain evidence="7 8">UBC 951</strain>
    </source>
</reference>
<comment type="subcellular location">
    <subcellularLocation>
        <location evidence="1">Membrane</location>
        <topology evidence="1">Multi-pass membrane protein</topology>
    </subcellularLocation>
</comment>
<dbReference type="EMBL" id="JMSN01000178">
    <property type="protein sequence ID" value="KDN36200.1"/>
    <property type="molecule type" value="Genomic_DNA"/>
</dbReference>
<accession>A0A066VC68</accession>